<reference evidence="1 2" key="1">
    <citation type="submission" date="2020-08" db="EMBL/GenBank/DDBJ databases">
        <title>Genomic Encyclopedia of Type Strains, Phase IV (KMG-V): Genome sequencing to study the core and pangenomes of soil and plant-associated prokaryotes.</title>
        <authorList>
            <person name="Whitman W."/>
        </authorList>
    </citation>
    <scope>NUCLEOTIDE SEQUENCE [LARGE SCALE GENOMIC DNA]</scope>
    <source>
        <strain evidence="1 2">MP601</strain>
    </source>
</reference>
<dbReference type="AlphaFoldDB" id="A0A841JPT8"/>
<dbReference type="RefSeq" id="WP_183589466.1">
    <property type="nucleotide sequence ID" value="NZ_JACHCA010000017.1"/>
</dbReference>
<dbReference type="InterPro" id="IPR008792">
    <property type="entry name" value="PQQD"/>
</dbReference>
<dbReference type="Pfam" id="PF05402">
    <property type="entry name" value="PqqD"/>
    <property type="match status" value="1"/>
</dbReference>
<proteinExistence type="predicted"/>
<sequence>MRLKSELILRQLGDDYVIVEPEQDMVDFSRVYTLNESAAWVWSQLQSEEFTLETVVNILWSRYNLNQLQKEQIAADALKLVNLLKENGLLYDI</sequence>
<accession>A0A841JPT8</accession>
<gene>
    <name evidence="1" type="ORF">HDF22_004923</name>
</gene>
<protein>
    <recommendedName>
        <fullName evidence="3">Coenzyme PQQ synthesis protein D (PqqD)</fullName>
    </recommendedName>
</protein>
<evidence type="ECO:0000313" key="1">
    <source>
        <dbReference type="EMBL" id="MBB6130778.1"/>
    </source>
</evidence>
<organism evidence="1 2">
    <name type="scientific">Mucilaginibacter lappiensis</name>
    <dbReference type="NCBI Taxonomy" id="354630"/>
    <lineage>
        <taxon>Bacteria</taxon>
        <taxon>Pseudomonadati</taxon>
        <taxon>Bacteroidota</taxon>
        <taxon>Sphingobacteriia</taxon>
        <taxon>Sphingobacteriales</taxon>
        <taxon>Sphingobacteriaceae</taxon>
        <taxon>Mucilaginibacter</taxon>
    </lineage>
</organism>
<dbReference type="EMBL" id="JACHCA010000017">
    <property type="protein sequence ID" value="MBB6130778.1"/>
    <property type="molecule type" value="Genomic_DNA"/>
</dbReference>
<evidence type="ECO:0000313" key="2">
    <source>
        <dbReference type="Proteomes" id="UP000548326"/>
    </source>
</evidence>
<dbReference type="Proteomes" id="UP000548326">
    <property type="component" value="Unassembled WGS sequence"/>
</dbReference>
<name>A0A841JPT8_9SPHI</name>
<evidence type="ECO:0008006" key="3">
    <source>
        <dbReference type="Google" id="ProtNLM"/>
    </source>
</evidence>
<comment type="caution">
    <text evidence="1">The sequence shown here is derived from an EMBL/GenBank/DDBJ whole genome shotgun (WGS) entry which is preliminary data.</text>
</comment>
<dbReference type="Gene3D" id="1.10.10.1150">
    <property type="entry name" value="Coenzyme PQQ synthesis protein D (PqqD)"/>
    <property type="match status" value="1"/>
</dbReference>
<dbReference type="InterPro" id="IPR041881">
    <property type="entry name" value="PqqD_sf"/>
</dbReference>